<dbReference type="RefSeq" id="WP_221250086.1">
    <property type="nucleotide sequence ID" value="NZ_AP024355.1"/>
</dbReference>
<evidence type="ECO:0000256" key="13">
    <source>
        <dbReference type="ARBA" id="ARBA00022840"/>
    </source>
</evidence>
<evidence type="ECO:0000256" key="9">
    <source>
        <dbReference type="ARBA" id="ARBA00022679"/>
    </source>
</evidence>
<keyword evidence="19" id="KW-1133">Transmembrane helix</keyword>
<dbReference type="InterPro" id="IPR011712">
    <property type="entry name" value="Sig_transdc_His_kin_sub3_dim/P"/>
</dbReference>
<evidence type="ECO:0000256" key="7">
    <source>
        <dbReference type="ARBA" id="ARBA00022490"/>
    </source>
</evidence>
<reference evidence="21 22" key="1">
    <citation type="journal article" date="2016" name="C (Basel)">
        <title>Selective Growth of and Electricity Production by Marine Exoelectrogenic Bacteria in Self-Aggregated Hydrogel of Microbially Reduced Graphene Oxide.</title>
        <authorList>
            <person name="Yoshida N."/>
            <person name="Goto Y."/>
            <person name="Miyata Y."/>
        </authorList>
    </citation>
    <scope>NUCLEOTIDE SEQUENCE [LARGE SCALE GENOMIC DNA]</scope>
    <source>
        <strain evidence="21 22">NIT-T3</strain>
    </source>
</reference>
<keyword evidence="11" id="KW-0547">Nucleotide-binding</keyword>
<organism evidence="21 22">
    <name type="scientific">Desulfuromonas versatilis</name>
    <dbReference type="NCBI Taxonomy" id="2802975"/>
    <lineage>
        <taxon>Bacteria</taxon>
        <taxon>Pseudomonadati</taxon>
        <taxon>Thermodesulfobacteriota</taxon>
        <taxon>Desulfuromonadia</taxon>
        <taxon>Desulfuromonadales</taxon>
        <taxon>Desulfuromonadaceae</taxon>
        <taxon>Desulfuromonas</taxon>
    </lineage>
</organism>
<keyword evidence="8" id="KW-0597">Phosphoprotein</keyword>
<dbReference type="InterPro" id="IPR003594">
    <property type="entry name" value="HATPase_dom"/>
</dbReference>
<keyword evidence="6" id="KW-0004">4Fe-4S</keyword>
<dbReference type="PRINTS" id="PR00344">
    <property type="entry name" value="BCTRLSENSOR"/>
</dbReference>
<dbReference type="PANTHER" id="PTHR24421">
    <property type="entry name" value="NITRATE/NITRITE SENSOR PROTEIN NARX-RELATED"/>
    <property type="match status" value="1"/>
</dbReference>
<keyword evidence="7" id="KW-0963">Cytoplasm</keyword>
<evidence type="ECO:0000256" key="12">
    <source>
        <dbReference type="ARBA" id="ARBA00022777"/>
    </source>
</evidence>
<accession>A0ABM8I019</accession>
<dbReference type="Pfam" id="PF02518">
    <property type="entry name" value="HATPase_c"/>
    <property type="match status" value="1"/>
</dbReference>
<dbReference type="InterPro" id="IPR004358">
    <property type="entry name" value="Sig_transdc_His_kin-like_C"/>
</dbReference>
<dbReference type="InterPro" id="IPR050482">
    <property type="entry name" value="Sensor_HK_TwoCompSys"/>
</dbReference>
<evidence type="ECO:0000256" key="16">
    <source>
        <dbReference type="ARBA" id="ARBA00023014"/>
    </source>
</evidence>
<dbReference type="PROSITE" id="PS50109">
    <property type="entry name" value="HIS_KIN"/>
    <property type="match status" value="1"/>
</dbReference>
<keyword evidence="10" id="KW-0479">Metal-binding</keyword>
<feature type="transmembrane region" description="Helical" evidence="19">
    <location>
        <begin position="48"/>
        <end position="67"/>
    </location>
</feature>
<keyword evidence="19" id="KW-0472">Membrane</keyword>
<gene>
    <name evidence="21" type="ORF">DESUT3_37710</name>
</gene>
<proteinExistence type="predicted"/>
<keyword evidence="22" id="KW-1185">Reference proteome</keyword>
<dbReference type="Pfam" id="PF07730">
    <property type="entry name" value="HisKA_3"/>
    <property type="match status" value="1"/>
</dbReference>
<comment type="catalytic activity">
    <reaction evidence="1">
        <text>ATP + protein L-histidine = ADP + protein N-phospho-L-histidine.</text>
        <dbReference type="EC" id="2.7.13.3"/>
    </reaction>
</comment>
<keyword evidence="16" id="KW-0411">Iron-sulfur</keyword>
<dbReference type="InterPro" id="IPR036890">
    <property type="entry name" value="HATPase_C_sf"/>
</dbReference>
<feature type="transmembrane region" description="Helical" evidence="19">
    <location>
        <begin position="79"/>
        <end position="98"/>
    </location>
</feature>
<dbReference type="Gene3D" id="1.20.5.1930">
    <property type="match status" value="1"/>
</dbReference>
<keyword evidence="12" id="KW-0418">Kinase</keyword>
<protein>
    <recommendedName>
        <fullName evidence="5">Oxygen sensor histidine kinase NreB</fullName>
        <ecNumber evidence="4">2.7.13.3</ecNumber>
    </recommendedName>
    <alternativeName>
        <fullName evidence="18">Nitrogen regulation protein B</fullName>
    </alternativeName>
</protein>
<evidence type="ECO:0000256" key="3">
    <source>
        <dbReference type="ARBA" id="ARBA00004496"/>
    </source>
</evidence>
<dbReference type="SUPFAM" id="SSF55874">
    <property type="entry name" value="ATPase domain of HSP90 chaperone/DNA topoisomerase II/histidine kinase"/>
    <property type="match status" value="1"/>
</dbReference>
<keyword evidence="9" id="KW-0808">Transferase</keyword>
<evidence type="ECO:0000256" key="19">
    <source>
        <dbReference type="SAM" id="Phobius"/>
    </source>
</evidence>
<evidence type="ECO:0000256" key="1">
    <source>
        <dbReference type="ARBA" id="ARBA00000085"/>
    </source>
</evidence>
<dbReference type="SMART" id="SM00387">
    <property type="entry name" value="HATPase_c"/>
    <property type="match status" value="1"/>
</dbReference>
<comment type="function">
    <text evidence="17">Member of the two-component regulatory system NreB/NreC involved in the control of dissimilatory nitrate/nitrite reduction in response to oxygen. NreB functions as a direct oxygen sensor histidine kinase which is autophosphorylated, in the absence of oxygen, probably at the conserved histidine residue, and transfers its phosphate group probably to a conserved aspartate residue of NreC. NreB/NreC activates the expression of the nitrate (narGHJI) and nitrite (nir) reductase operons, as well as the putative nitrate transporter gene narT.</text>
</comment>
<evidence type="ECO:0000313" key="21">
    <source>
        <dbReference type="EMBL" id="BCR06702.1"/>
    </source>
</evidence>
<evidence type="ECO:0000256" key="11">
    <source>
        <dbReference type="ARBA" id="ARBA00022741"/>
    </source>
</evidence>
<evidence type="ECO:0000256" key="14">
    <source>
        <dbReference type="ARBA" id="ARBA00023004"/>
    </source>
</evidence>
<dbReference type="PANTHER" id="PTHR24421:SF10">
    <property type="entry name" value="NITRATE_NITRITE SENSOR PROTEIN NARQ"/>
    <property type="match status" value="1"/>
</dbReference>
<evidence type="ECO:0000256" key="18">
    <source>
        <dbReference type="ARBA" id="ARBA00030800"/>
    </source>
</evidence>
<dbReference type="EMBL" id="AP024355">
    <property type="protein sequence ID" value="BCR06702.1"/>
    <property type="molecule type" value="Genomic_DNA"/>
</dbReference>
<dbReference type="InterPro" id="IPR005467">
    <property type="entry name" value="His_kinase_dom"/>
</dbReference>
<dbReference type="Gene3D" id="3.30.565.10">
    <property type="entry name" value="Histidine kinase-like ATPase, C-terminal domain"/>
    <property type="match status" value="1"/>
</dbReference>
<evidence type="ECO:0000256" key="5">
    <source>
        <dbReference type="ARBA" id="ARBA00017322"/>
    </source>
</evidence>
<evidence type="ECO:0000256" key="15">
    <source>
        <dbReference type="ARBA" id="ARBA00023012"/>
    </source>
</evidence>
<keyword evidence="15" id="KW-0902">Two-component regulatory system</keyword>
<keyword evidence="14" id="KW-0408">Iron</keyword>
<evidence type="ECO:0000256" key="6">
    <source>
        <dbReference type="ARBA" id="ARBA00022485"/>
    </source>
</evidence>
<evidence type="ECO:0000256" key="8">
    <source>
        <dbReference type="ARBA" id="ARBA00022553"/>
    </source>
</evidence>
<name>A0ABM8I019_9BACT</name>
<evidence type="ECO:0000256" key="10">
    <source>
        <dbReference type="ARBA" id="ARBA00022723"/>
    </source>
</evidence>
<feature type="domain" description="Histidine kinase" evidence="20">
    <location>
        <begin position="241"/>
        <end position="333"/>
    </location>
</feature>
<keyword evidence="19" id="KW-0812">Transmembrane</keyword>
<comment type="cofactor">
    <cofactor evidence="2">
        <name>[4Fe-4S] cluster</name>
        <dbReference type="ChEBI" id="CHEBI:49883"/>
    </cofactor>
</comment>
<evidence type="ECO:0000256" key="4">
    <source>
        <dbReference type="ARBA" id="ARBA00012438"/>
    </source>
</evidence>
<comment type="subcellular location">
    <subcellularLocation>
        <location evidence="3">Cytoplasm</location>
    </subcellularLocation>
</comment>
<sequence>MSDAELEQHAGGAVLFAPAASEPGRAPAQSPGMRLKGFWKLYLSPLKLLVFMVSAIFLAETVVMFLLEYFQMQNRVLEALIDSATLVVLLSPSFYYLFYRPFNLHVQEHKKSAEEIRLLSRQLMLAGEEERKRLALDLHDEFGQCLAAMQLDVDSLRDALPAGEAAPVELFGRVSASIADLGDRLRHFSSSLRPPALDLLGVVAAIEGDIDELRARNPGFSIEFQALGFKKRVSPAVEVTLYRLYQECLNNVVRHAGARKVEVRLVFSYPRVIFSVRDDGVGFRPERLGVAGQRVGIGLLGMRERAATLGGSFRVRSAPGEGTLIKVELPAAEESNDGTDG</sequence>
<evidence type="ECO:0000256" key="17">
    <source>
        <dbReference type="ARBA" id="ARBA00024827"/>
    </source>
</evidence>
<evidence type="ECO:0000313" key="22">
    <source>
        <dbReference type="Proteomes" id="UP001319827"/>
    </source>
</evidence>
<keyword evidence="13" id="KW-0067">ATP-binding</keyword>
<dbReference type="CDD" id="cd16917">
    <property type="entry name" value="HATPase_UhpB-NarQ-NarX-like"/>
    <property type="match status" value="1"/>
</dbReference>
<dbReference type="Proteomes" id="UP001319827">
    <property type="component" value="Chromosome"/>
</dbReference>
<dbReference type="EC" id="2.7.13.3" evidence="4"/>
<reference evidence="21 22" key="2">
    <citation type="journal article" date="2021" name="Int. J. Syst. Evol. Microbiol.">
        <title>Isolation and Polyphasic Characterization of Desulfuromonas versatilis sp. Nov., an Electrogenic Bacteria Capable of Versatile Metabolism Isolated from a Graphene Oxide-Reducing Enrichment Culture.</title>
        <authorList>
            <person name="Xie L."/>
            <person name="Yoshida N."/>
            <person name="Ishii S."/>
            <person name="Meng L."/>
        </authorList>
    </citation>
    <scope>NUCLEOTIDE SEQUENCE [LARGE SCALE GENOMIC DNA]</scope>
    <source>
        <strain evidence="21 22">NIT-T3</strain>
    </source>
</reference>
<evidence type="ECO:0000256" key="2">
    <source>
        <dbReference type="ARBA" id="ARBA00001966"/>
    </source>
</evidence>
<evidence type="ECO:0000259" key="20">
    <source>
        <dbReference type="PROSITE" id="PS50109"/>
    </source>
</evidence>